<feature type="transmembrane region" description="Helical" evidence="1">
    <location>
        <begin position="24"/>
        <end position="47"/>
    </location>
</feature>
<organism evidence="3 4">
    <name type="scientific">Pandoraea cepalis</name>
    <dbReference type="NCBI Taxonomy" id="2508294"/>
    <lineage>
        <taxon>Bacteria</taxon>
        <taxon>Pseudomonadati</taxon>
        <taxon>Pseudomonadota</taxon>
        <taxon>Betaproteobacteria</taxon>
        <taxon>Burkholderiales</taxon>
        <taxon>Burkholderiaceae</taxon>
        <taxon>Pandoraea</taxon>
    </lineage>
</organism>
<feature type="domain" description="Acyltransferase 3" evidence="2">
    <location>
        <begin position="2"/>
        <end position="333"/>
    </location>
</feature>
<gene>
    <name evidence="3" type="ORF">PCE31106_01305</name>
</gene>
<evidence type="ECO:0000259" key="2">
    <source>
        <dbReference type="Pfam" id="PF01757"/>
    </source>
</evidence>
<keyword evidence="1" id="KW-0812">Transmembrane</keyword>
<reference evidence="3 4" key="1">
    <citation type="submission" date="2019-08" db="EMBL/GenBank/DDBJ databases">
        <authorList>
            <person name="Peeters C."/>
        </authorList>
    </citation>
    <scope>NUCLEOTIDE SEQUENCE [LARGE SCALE GENOMIC DNA]</scope>
    <source>
        <strain evidence="3 4">LMG 31106</strain>
    </source>
</reference>
<evidence type="ECO:0000256" key="1">
    <source>
        <dbReference type="SAM" id="Phobius"/>
    </source>
</evidence>
<feature type="transmembrane region" description="Helical" evidence="1">
    <location>
        <begin position="283"/>
        <end position="303"/>
    </location>
</feature>
<feature type="transmembrane region" description="Helical" evidence="1">
    <location>
        <begin position="213"/>
        <end position="235"/>
    </location>
</feature>
<protein>
    <recommendedName>
        <fullName evidence="2">Acyltransferase 3 domain-containing protein</fullName>
    </recommendedName>
</protein>
<accession>A0A5E4TA70</accession>
<sequence length="373" mass="41409">MVVLIHHSALAFAPQFKIFASNHWYSFLINGTGAVFFFFVLSGFVLFKNGQPVGPATILKRYPRLALTAAISTIISYVLYRQGFYHNIEAAKISNSYWLRDFLFVGKIHEHKIPALDAVTTGFTTFFTGVSYNYVLWTMRPELLGSLLVFLTVPYVAKCASLTPKVVTFLAMVFFCMMSNNYLIPFVAGMFLANEAAHLIPARLSTAKGVLMLSTGLFLLGFTEFSGAFAFLRFVTWLDFGDETRHVIAINTAGSCFVIYSALRTDSIFNALNRAIPVFLGRISFSLYLLHNLVIASAGSWAFVHLAKYMENPMLAFITSTALVIAVTVPAAFLLTLLDEHWIRALNYAHLKIAQRFGSIGTGRSQESSATLS</sequence>
<dbReference type="InterPro" id="IPR002656">
    <property type="entry name" value="Acyl_transf_3_dom"/>
</dbReference>
<keyword evidence="1" id="KW-1133">Transmembrane helix</keyword>
<proteinExistence type="predicted"/>
<feature type="transmembrane region" description="Helical" evidence="1">
    <location>
        <begin position="169"/>
        <end position="193"/>
    </location>
</feature>
<dbReference type="EMBL" id="CABPSL010000003">
    <property type="protein sequence ID" value="VVD85010.1"/>
    <property type="molecule type" value="Genomic_DNA"/>
</dbReference>
<keyword evidence="1" id="KW-0472">Membrane</keyword>
<feature type="transmembrane region" description="Helical" evidence="1">
    <location>
        <begin position="247"/>
        <end position="263"/>
    </location>
</feature>
<dbReference type="AlphaFoldDB" id="A0A5E4TA70"/>
<dbReference type="Pfam" id="PF01757">
    <property type="entry name" value="Acyl_transf_3"/>
    <property type="match status" value="1"/>
</dbReference>
<dbReference type="Proteomes" id="UP000384354">
    <property type="component" value="Unassembled WGS sequence"/>
</dbReference>
<name>A0A5E4TA70_9BURK</name>
<dbReference type="GO" id="GO:0016747">
    <property type="term" value="F:acyltransferase activity, transferring groups other than amino-acyl groups"/>
    <property type="evidence" value="ECO:0007669"/>
    <property type="project" value="InterPro"/>
</dbReference>
<feature type="transmembrane region" description="Helical" evidence="1">
    <location>
        <begin position="315"/>
        <end position="338"/>
    </location>
</feature>
<evidence type="ECO:0000313" key="3">
    <source>
        <dbReference type="EMBL" id="VVD85010.1"/>
    </source>
</evidence>
<feature type="transmembrane region" description="Helical" evidence="1">
    <location>
        <begin position="62"/>
        <end position="80"/>
    </location>
</feature>
<feature type="transmembrane region" description="Helical" evidence="1">
    <location>
        <begin position="134"/>
        <end position="157"/>
    </location>
</feature>
<evidence type="ECO:0000313" key="4">
    <source>
        <dbReference type="Proteomes" id="UP000384354"/>
    </source>
</evidence>